<evidence type="ECO:0000256" key="3">
    <source>
        <dbReference type="ARBA" id="ARBA00022475"/>
    </source>
</evidence>
<evidence type="ECO:0000256" key="5">
    <source>
        <dbReference type="ARBA" id="ARBA00023136"/>
    </source>
</evidence>
<dbReference type="PANTHER" id="PTHR31220">
    <property type="entry name" value="HYCCIN RELATED"/>
    <property type="match status" value="1"/>
</dbReference>
<dbReference type="AlphaFoldDB" id="A0A7I8L038"/>
<evidence type="ECO:0000256" key="2">
    <source>
        <dbReference type="ARBA" id="ARBA00004514"/>
    </source>
</evidence>
<evidence type="ECO:0000256" key="6">
    <source>
        <dbReference type="ARBA" id="ARBA00034482"/>
    </source>
</evidence>
<dbReference type="Pfam" id="PF09790">
    <property type="entry name" value="Hyccin"/>
    <property type="match status" value="1"/>
</dbReference>
<reference evidence="7" key="1">
    <citation type="submission" date="2020-02" db="EMBL/GenBank/DDBJ databases">
        <authorList>
            <person name="Scholz U."/>
            <person name="Mascher M."/>
            <person name="Fiebig A."/>
        </authorList>
    </citation>
    <scope>NUCLEOTIDE SEQUENCE</scope>
</reference>
<dbReference type="OrthoDB" id="18937at2759"/>
<dbReference type="GO" id="GO:0005829">
    <property type="term" value="C:cytosol"/>
    <property type="evidence" value="ECO:0007669"/>
    <property type="project" value="UniProtKB-SubCell"/>
</dbReference>
<keyword evidence="3" id="KW-1003">Cell membrane</keyword>
<dbReference type="Proteomes" id="UP000663760">
    <property type="component" value="Chromosome 9"/>
</dbReference>
<protein>
    <submittedName>
        <fullName evidence="7">Uncharacterized protein</fullName>
    </submittedName>
</protein>
<name>A0A7I8L038_SPIIN</name>
<sequence>MISEWESPISRAQKAILSLSDVLGRPLPESVAYSENHALRLLHDAELCDEISARLRLPSSGAGDDTVCRWLYDTFHSMDPALQLAVLRFVPTIAGVYLPRAAARRPLPGYEAVLLALYAHETTARGDQPVTVTVPDLCRPSVYHEGAGAATGGELAVGVISPTLEPHGAVRATKRARIVGVALEMYCSKVCLMPARSKVDFCEFCLAWAGPTSARDEAAKEGGRIPLPWELIQPSLRILGHCLMGTSDAGEVQDKAAAAVRGLLARATLDVDTRAILATRSLLRAWEMAACSTKRWPDLDFLLEDPPSEGDATRELLPSPSLA</sequence>
<keyword evidence="5" id="KW-0472">Membrane</keyword>
<gene>
    <name evidence="7" type="ORF">SI8410_09013624</name>
</gene>
<organism evidence="7 8">
    <name type="scientific">Spirodela intermedia</name>
    <name type="common">Intermediate duckweed</name>
    <dbReference type="NCBI Taxonomy" id="51605"/>
    <lineage>
        <taxon>Eukaryota</taxon>
        <taxon>Viridiplantae</taxon>
        <taxon>Streptophyta</taxon>
        <taxon>Embryophyta</taxon>
        <taxon>Tracheophyta</taxon>
        <taxon>Spermatophyta</taxon>
        <taxon>Magnoliopsida</taxon>
        <taxon>Liliopsida</taxon>
        <taxon>Araceae</taxon>
        <taxon>Lemnoideae</taxon>
        <taxon>Spirodela</taxon>
    </lineage>
</organism>
<evidence type="ECO:0000256" key="4">
    <source>
        <dbReference type="ARBA" id="ARBA00022490"/>
    </source>
</evidence>
<comment type="subcellular location">
    <subcellularLocation>
        <location evidence="1">Cell membrane</location>
    </subcellularLocation>
    <subcellularLocation>
        <location evidence="2">Cytoplasm</location>
        <location evidence="2">Cytosol</location>
    </subcellularLocation>
</comment>
<dbReference type="InterPro" id="IPR018619">
    <property type="entry name" value="Hyccin"/>
</dbReference>
<proteinExistence type="inferred from homology"/>
<accession>A0A7I8L038</accession>
<dbReference type="GO" id="GO:0005886">
    <property type="term" value="C:plasma membrane"/>
    <property type="evidence" value="ECO:0007669"/>
    <property type="project" value="UniProtKB-SubCell"/>
</dbReference>
<dbReference type="GO" id="GO:0046854">
    <property type="term" value="P:phosphatidylinositol phosphate biosynthetic process"/>
    <property type="evidence" value="ECO:0007669"/>
    <property type="project" value="TreeGrafter"/>
</dbReference>
<comment type="similarity">
    <text evidence="6">Belongs to the Hyccin family.</text>
</comment>
<keyword evidence="8" id="KW-1185">Reference proteome</keyword>
<evidence type="ECO:0000313" key="8">
    <source>
        <dbReference type="Proteomes" id="UP000663760"/>
    </source>
</evidence>
<evidence type="ECO:0000256" key="1">
    <source>
        <dbReference type="ARBA" id="ARBA00004236"/>
    </source>
</evidence>
<dbReference type="EMBL" id="LR746272">
    <property type="protein sequence ID" value="CAA7402946.1"/>
    <property type="molecule type" value="Genomic_DNA"/>
</dbReference>
<dbReference type="PANTHER" id="PTHR31220:SF10">
    <property type="entry name" value="HYCCIN"/>
    <property type="match status" value="1"/>
</dbReference>
<keyword evidence="4" id="KW-0963">Cytoplasm</keyword>
<evidence type="ECO:0000313" key="7">
    <source>
        <dbReference type="EMBL" id="CAA7402946.1"/>
    </source>
</evidence>
<dbReference type="GO" id="GO:0072659">
    <property type="term" value="P:protein localization to plasma membrane"/>
    <property type="evidence" value="ECO:0007669"/>
    <property type="project" value="TreeGrafter"/>
</dbReference>